<evidence type="ECO:0000256" key="3">
    <source>
        <dbReference type="ARBA" id="ARBA00022490"/>
    </source>
</evidence>
<protein>
    <recommendedName>
        <fullName evidence="2">D-ribose pyranase</fullName>
        <ecNumber evidence="2">5.4.99.62</ecNumber>
    </recommendedName>
</protein>
<evidence type="ECO:0000313" key="7">
    <source>
        <dbReference type="Proteomes" id="UP000235739"/>
    </source>
</evidence>
<evidence type="ECO:0000256" key="1">
    <source>
        <dbReference type="ARBA" id="ARBA00000223"/>
    </source>
</evidence>
<dbReference type="PANTHER" id="PTHR37831:SF1">
    <property type="entry name" value="D-RIBOSE PYRANASE"/>
    <property type="match status" value="1"/>
</dbReference>
<dbReference type="GO" id="GO:0062193">
    <property type="term" value="F:D-ribose pyranase activity"/>
    <property type="evidence" value="ECO:0007669"/>
    <property type="project" value="UniProtKB-EC"/>
</dbReference>
<keyword evidence="3" id="KW-0963">Cytoplasm</keyword>
<dbReference type="PANTHER" id="PTHR37831">
    <property type="entry name" value="D-RIBOSE PYRANASE"/>
    <property type="match status" value="1"/>
</dbReference>
<keyword evidence="5" id="KW-0119">Carbohydrate metabolism</keyword>
<evidence type="ECO:0000256" key="5">
    <source>
        <dbReference type="ARBA" id="ARBA00023277"/>
    </source>
</evidence>
<name>A0A2N7RYS7_9MICC</name>
<dbReference type="Proteomes" id="UP000235739">
    <property type="component" value="Unassembled WGS sequence"/>
</dbReference>
<dbReference type="EMBL" id="PNQX01000003">
    <property type="protein sequence ID" value="PMQ19045.1"/>
    <property type="molecule type" value="Genomic_DNA"/>
</dbReference>
<dbReference type="EC" id="5.4.99.62" evidence="2"/>
<proteinExistence type="predicted"/>
<accession>A0A2N7RYS7</accession>
<reference evidence="6 7" key="1">
    <citation type="journal article" date="2017" name="Elife">
        <title>Extensive horizontal gene transfer in cheese-associated bacteria.</title>
        <authorList>
            <person name="Bonham K.S."/>
            <person name="Wolfe B.E."/>
            <person name="Dutton R.J."/>
        </authorList>
    </citation>
    <scope>NUCLEOTIDE SEQUENCE [LARGE SCALE GENOMIC DNA]</scope>
    <source>
        <strain evidence="6 7">JB182</strain>
    </source>
</reference>
<dbReference type="NCBIfam" id="NF008761">
    <property type="entry name" value="PRK11797.1"/>
    <property type="match status" value="1"/>
</dbReference>
<evidence type="ECO:0000256" key="2">
    <source>
        <dbReference type="ARBA" id="ARBA00012862"/>
    </source>
</evidence>
<evidence type="ECO:0000256" key="4">
    <source>
        <dbReference type="ARBA" id="ARBA00023235"/>
    </source>
</evidence>
<dbReference type="AlphaFoldDB" id="A0A2N7RYS7"/>
<dbReference type="GO" id="GO:0019303">
    <property type="term" value="P:D-ribose catabolic process"/>
    <property type="evidence" value="ECO:0007669"/>
    <property type="project" value="TreeGrafter"/>
</dbReference>
<keyword evidence="4" id="KW-0413">Isomerase</keyword>
<dbReference type="GO" id="GO:0048029">
    <property type="term" value="F:monosaccharide binding"/>
    <property type="evidence" value="ECO:0007669"/>
    <property type="project" value="InterPro"/>
</dbReference>
<dbReference type="GO" id="GO:0016872">
    <property type="term" value="F:intramolecular lyase activity"/>
    <property type="evidence" value="ECO:0007669"/>
    <property type="project" value="InterPro"/>
</dbReference>
<dbReference type="InterPro" id="IPR023064">
    <property type="entry name" value="D-ribose_pyranase"/>
</dbReference>
<comment type="caution">
    <text evidence="6">The sequence shown here is derived from an EMBL/GenBank/DDBJ whole genome shotgun (WGS) entry which is preliminary data.</text>
</comment>
<organism evidence="6 7">
    <name type="scientific">Glutamicibacter arilaitensis</name>
    <dbReference type="NCBI Taxonomy" id="256701"/>
    <lineage>
        <taxon>Bacteria</taxon>
        <taxon>Bacillati</taxon>
        <taxon>Actinomycetota</taxon>
        <taxon>Actinomycetes</taxon>
        <taxon>Micrococcales</taxon>
        <taxon>Micrococcaceae</taxon>
        <taxon>Glutamicibacter</taxon>
    </lineage>
</organism>
<dbReference type="InterPro" id="IPR023750">
    <property type="entry name" value="RbsD-like_sf"/>
</dbReference>
<evidence type="ECO:0000313" key="6">
    <source>
        <dbReference type="EMBL" id="PMQ19045.1"/>
    </source>
</evidence>
<dbReference type="RefSeq" id="WP_102599123.1">
    <property type="nucleotide sequence ID" value="NZ_JBQDJG010000015.1"/>
</dbReference>
<dbReference type="Gene3D" id="3.40.1650.10">
    <property type="entry name" value="RbsD-like domain"/>
    <property type="match status" value="1"/>
</dbReference>
<dbReference type="InterPro" id="IPR007721">
    <property type="entry name" value="RbsD_FucU"/>
</dbReference>
<dbReference type="SUPFAM" id="SSF102546">
    <property type="entry name" value="RbsD-like"/>
    <property type="match status" value="1"/>
</dbReference>
<dbReference type="Pfam" id="PF05025">
    <property type="entry name" value="RbsD_FucU"/>
    <property type="match status" value="1"/>
</dbReference>
<gene>
    <name evidence="6" type="ORF">CIK84_17020</name>
</gene>
<sequence>MLKSEILNAPLLGALAKCGHTDTVVIADCGLPIPQGPMVVDLAYIQGLLSFEQVLEVLARNMVIERSNLAAEAKDGPVQDLCSANGLDPQFITHEELKAELPKAKIIIRTGEATPYANAILHCGVAF</sequence>
<comment type="catalytic activity">
    <reaction evidence="1">
        <text>beta-D-ribopyranose = beta-D-ribofuranose</text>
        <dbReference type="Rhea" id="RHEA:25432"/>
        <dbReference type="ChEBI" id="CHEBI:27476"/>
        <dbReference type="ChEBI" id="CHEBI:47002"/>
        <dbReference type="EC" id="5.4.99.62"/>
    </reaction>
</comment>
<dbReference type="GO" id="GO:0005829">
    <property type="term" value="C:cytosol"/>
    <property type="evidence" value="ECO:0007669"/>
    <property type="project" value="TreeGrafter"/>
</dbReference>